<accession>A0ABY6RL30</accession>
<keyword evidence="4" id="KW-1185">Reference proteome</keyword>
<evidence type="ECO:0000256" key="2">
    <source>
        <dbReference type="SAM" id="MobiDB-lite"/>
    </source>
</evidence>
<name>A0ABY6RL30_9MYCO</name>
<evidence type="ECO:0000313" key="4">
    <source>
        <dbReference type="Proteomes" id="UP000271464"/>
    </source>
</evidence>
<reference evidence="3 4" key="1">
    <citation type="submission" date="2018-09" db="EMBL/GenBank/DDBJ databases">
        <authorList>
            <person name="Tagini F."/>
        </authorList>
    </citation>
    <scope>NUCLEOTIDE SEQUENCE [LARGE SCALE GENOMIC DNA]</scope>
    <source>
        <strain evidence="3 4">MK4</strain>
    </source>
</reference>
<dbReference type="SUPFAM" id="SSF56349">
    <property type="entry name" value="DNA breaking-rejoining enzymes"/>
    <property type="match status" value="1"/>
</dbReference>
<evidence type="ECO:0000256" key="1">
    <source>
        <dbReference type="ARBA" id="ARBA00023172"/>
    </source>
</evidence>
<comment type="caution">
    <text evidence="3">The sequence shown here is derived from an EMBL/GenBank/DDBJ whole genome shotgun (WGS) entry which is preliminary data.</text>
</comment>
<dbReference type="Gene3D" id="1.10.443.10">
    <property type="entry name" value="Intergrase catalytic core"/>
    <property type="match status" value="1"/>
</dbReference>
<feature type="region of interest" description="Disordered" evidence="2">
    <location>
        <begin position="114"/>
        <end position="142"/>
    </location>
</feature>
<evidence type="ECO:0000313" key="3">
    <source>
        <dbReference type="EMBL" id="VAZ96252.1"/>
    </source>
</evidence>
<dbReference type="InterPro" id="IPR011010">
    <property type="entry name" value="DNA_brk_join_enz"/>
</dbReference>
<dbReference type="EMBL" id="UPHM01000091">
    <property type="protein sequence ID" value="VAZ96252.1"/>
    <property type="molecule type" value="Genomic_DNA"/>
</dbReference>
<gene>
    <name evidence="3" type="primary">xerC_3</name>
    <name evidence="3" type="ORF">LAUMK4_03447</name>
</gene>
<dbReference type="InterPro" id="IPR013762">
    <property type="entry name" value="Integrase-like_cat_sf"/>
</dbReference>
<organism evidence="3 4">
    <name type="scientific">Mycobacterium persicum</name>
    <dbReference type="NCBI Taxonomy" id="1487726"/>
    <lineage>
        <taxon>Bacteria</taxon>
        <taxon>Bacillati</taxon>
        <taxon>Actinomycetota</taxon>
        <taxon>Actinomycetes</taxon>
        <taxon>Mycobacteriales</taxon>
        <taxon>Mycobacteriaceae</taxon>
        <taxon>Mycobacterium</taxon>
    </lineage>
</organism>
<proteinExistence type="predicted"/>
<protein>
    <submittedName>
        <fullName evidence="3">Tyrosine recombinase XerC</fullName>
    </submittedName>
</protein>
<keyword evidence="1" id="KW-0233">DNA recombination</keyword>
<sequence>MQAAFAAYAGTHQAASIRRCRSNWNTLCDFLYTGDIKAANPMSFVGRPKVARTLPKGLGAETISELLTVIDDDRGSERRSDWAERDRAIVLTAVLAGLRADELVRADAGDIRATDEGGYRSRARQGQQGPPHTSGAAPDSRT</sequence>
<dbReference type="Proteomes" id="UP000271464">
    <property type="component" value="Unassembled WGS sequence"/>
</dbReference>